<sequence length="159" mass="17704">MHMVLHVSEADLHAVTNSHHAFLGSFVGSTKKARDAIFYSYTRHVNGFAAMLEEEEAADIARHPKVLSVFQNQAKKLHTTHSWDFMLLEKNGAIHPNSIWKKARFGEDTIIANLDTGNSSYIFFPAPAYVKKSASSTDTCFATESLPLSLSLSLIFVYV</sequence>
<dbReference type="InterPro" id="IPR010259">
    <property type="entry name" value="S8pro/Inhibitor_I9"/>
</dbReference>
<feature type="domain" description="Inhibitor I9" evidence="7">
    <location>
        <begin position="7"/>
        <end position="78"/>
    </location>
</feature>
<comment type="similarity">
    <text evidence="2">Belongs to the peptidase S8 family.</text>
</comment>
<dbReference type="InterPro" id="IPR037045">
    <property type="entry name" value="S8pro/Inhibitor_I9_sf"/>
</dbReference>
<protein>
    <recommendedName>
        <fullName evidence="7">Inhibitor I9 domain-containing protein</fullName>
    </recommendedName>
</protein>
<evidence type="ECO:0000256" key="5">
    <source>
        <dbReference type="ARBA" id="ARBA00022801"/>
    </source>
</evidence>
<keyword evidence="3" id="KW-0645">Protease</keyword>
<accession>A0A9Q0FGH8</accession>
<gene>
    <name evidence="8" type="ORF">Tsubulata_012119</name>
    <name evidence="9" type="ORF">Tsubulata_051496</name>
</gene>
<evidence type="ECO:0000256" key="6">
    <source>
        <dbReference type="ARBA" id="ARBA00022825"/>
    </source>
</evidence>
<dbReference type="PANTHER" id="PTHR10795">
    <property type="entry name" value="PROPROTEIN CONVERTASE SUBTILISIN/KEXIN"/>
    <property type="match status" value="1"/>
</dbReference>
<evidence type="ECO:0000256" key="1">
    <source>
        <dbReference type="ARBA" id="ARBA00004613"/>
    </source>
</evidence>
<dbReference type="GO" id="GO:0006508">
    <property type="term" value="P:proteolysis"/>
    <property type="evidence" value="ECO:0007669"/>
    <property type="project" value="UniProtKB-KW"/>
</dbReference>
<evidence type="ECO:0000313" key="8">
    <source>
        <dbReference type="EMBL" id="KAJ4829926.1"/>
    </source>
</evidence>
<dbReference type="EMBL" id="JAKUCV010005776">
    <property type="protein sequence ID" value="KAJ4829926.1"/>
    <property type="molecule type" value="Genomic_DNA"/>
</dbReference>
<dbReference type="GO" id="GO:0005576">
    <property type="term" value="C:extracellular region"/>
    <property type="evidence" value="ECO:0007669"/>
    <property type="project" value="UniProtKB-SubCell"/>
</dbReference>
<dbReference type="Proteomes" id="UP001141552">
    <property type="component" value="Unassembled WGS sequence"/>
</dbReference>
<dbReference type="OrthoDB" id="2014869at2759"/>
<keyword evidence="10" id="KW-1185">Reference proteome</keyword>
<comment type="caution">
    <text evidence="8">The sequence shown here is derived from an EMBL/GenBank/DDBJ whole genome shotgun (WGS) entry which is preliminary data.</text>
</comment>
<keyword evidence="5" id="KW-0378">Hydrolase</keyword>
<reference evidence="8" key="1">
    <citation type="submission" date="2022-02" db="EMBL/GenBank/DDBJ databases">
        <authorList>
            <person name="Henning P.M."/>
            <person name="McCubbin A.G."/>
            <person name="Shore J.S."/>
        </authorList>
    </citation>
    <scope>NUCLEOTIDE SEQUENCE</scope>
    <source>
        <strain evidence="8">F60SS</strain>
        <tissue evidence="8">Leaves</tissue>
    </source>
</reference>
<organism evidence="8 10">
    <name type="scientific">Turnera subulata</name>
    <dbReference type="NCBI Taxonomy" id="218843"/>
    <lineage>
        <taxon>Eukaryota</taxon>
        <taxon>Viridiplantae</taxon>
        <taxon>Streptophyta</taxon>
        <taxon>Embryophyta</taxon>
        <taxon>Tracheophyta</taxon>
        <taxon>Spermatophyta</taxon>
        <taxon>Magnoliopsida</taxon>
        <taxon>eudicotyledons</taxon>
        <taxon>Gunneridae</taxon>
        <taxon>Pentapetalae</taxon>
        <taxon>rosids</taxon>
        <taxon>fabids</taxon>
        <taxon>Malpighiales</taxon>
        <taxon>Passifloraceae</taxon>
        <taxon>Turnera</taxon>
    </lineage>
</organism>
<dbReference type="InterPro" id="IPR045051">
    <property type="entry name" value="SBT"/>
</dbReference>
<evidence type="ECO:0000256" key="3">
    <source>
        <dbReference type="ARBA" id="ARBA00022670"/>
    </source>
</evidence>
<dbReference type="EMBL" id="JAKUCV010004028">
    <property type="protein sequence ID" value="KAJ4836735.1"/>
    <property type="molecule type" value="Genomic_DNA"/>
</dbReference>
<evidence type="ECO:0000259" key="7">
    <source>
        <dbReference type="Pfam" id="PF05922"/>
    </source>
</evidence>
<proteinExistence type="inferred from homology"/>
<evidence type="ECO:0000256" key="2">
    <source>
        <dbReference type="ARBA" id="ARBA00011073"/>
    </source>
</evidence>
<reference evidence="8" key="2">
    <citation type="journal article" date="2023" name="Plants (Basel)">
        <title>Annotation of the Turnera subulata (Passifloraceae) Draft Genome Reveals the S-Locus Evolved after the Divergence of Turneroideae from Passifloroideae in a Stepwise Manner.</title>
        <authorList>
            <person name="Henning P.M."/>
            <person name="Roalson E.H."/>
            <person name="Mir W."/>
            <person name="McCubbin A.G."/>
            <person name="Shore J.S."/>
        </authorList>
    </citation>
    <scope>NUCLEOTIDE SEQUENCE</scope>
    <source>
        <strain evidence="8">F60SS</strain>
    </source>
</reference>
<dbReference type="GO" id="GO:0008236">
    <property type="term" value="F:serine-type peptidase activity"/>
    <property type="evidence" value="ECO:0007669"/>
    <property type="project" value="UniProtKB-KW"/>
</dbReference>
<comment type="subcellular location">
    <subcellularLocation>
        <location evidence="1">Secreted</location>
    </subcellularLocation>
</comment>
<dbReference type="Gene3D" id="3.30.70.80">
    <property type="entry name" value="Peptidase S8 propeptide/proteinase inhibitor I9"/>
    <property type="match status" value="1"/>
</dbReference>
<keyword evidence="6" id="KW-0720">Serine protease</keyword>
<dbReference type="FunFam" id="3.30.70.80:FF:000002">
    <property type="entry name" value="Subtilisin-like protease SBT5.3"/>
    <property type="match status" value="1"/>
</dbReference>
<name>A0A9Q0FGH8_9ROSI</name>
<dbReference type="AlphaFoldDB" id="A0A9Q0FGH8"/>
<evidence type="ECO:0000256" key="4">
    <source>
        <dbReference type="ARBA" id="ARBA00022729"/>
    </source>
</evidence>
<dbReference type="Pfam" id="PF05922">
    <property type="entry name" value="Inhibitor_I9"/>
    <property type="match status" value="1"/>
</dbReference>
<evidence type="ECO:0000313" key="9">
    <source>
        <dbReference type="EMBL" id="KAJ4836735.1"/>
    </source>
</evidence>
<keyword evidence="4" id="KW-0732">Signal</keyword>
<evidence type="ECO:0000313" key="10">
    <source>
        <dbReference type="Proteomes" id="UP001141552"/>
    </source>
</evidence>